<organism evidence="1 2">
    <name type="scientific">Tamilnaduibacter salinus</name>
    <dbReference type="NCBI Taxonomy" id="1484056"/>
    <lineage>
        <taxon>Bacteria</taxon>
        <taxon>Pseudomonadati</taxon>
        <taxon>Pseudomonadota</taxon>
        <taxon>Gammaproteobacteria</taxon>
        <taxon>Pseudomonadales</taxon>
        <taxon>Marinobacteraceae</taxon>
        <taxon>Tamilnaduibacter</taxon>
    </lineage>
</organism>
<evidence type="ECO:0000313" key="1">
    <source>
        <dbReference type="EMBL" id="PAV27262.1"/>
    </source>
</evidence>
<keyword evidence="2" id="KW-1185">Reference proteome</keyword>
<protein>
    <submittedName>
        <fullName evidence="1">Uncharacterized protein</fullName>
    </submittedName>
</protein>
<dbReference type="AlphaFoldDB" id="A0A2A2I6P2"/>
<gene>
    <name evidence="1" type="ORF">CF392_02095</name>
</gene>
<sequence>MKHFKKLIPTTKDINLEADFLFLPGHERAAKDLAELMKKSMSSPGYDASLERQIGSLLGYSQLDIEMYIQNLKDLGRL</sequence>
<dbReference type="Proteomes" id="UP000218332">
    <property type="component" value="Unassembled WGS sequence"/>
</dbReference>
<reference evidence="1 2" key="1">
    <citation type="submission" date="2017-07" db="EMBL/GenBank/DDBJ databases">
        <title>Tamlnaduibacter salinus (Mi-7) genome sequencing.</title>
        <authorList>
            <person name="Verma A."/>
            <person name="Krishnamurthi S."/>
        </authorList>
    </citation>
    <scope>NUCLEOTIDE SEQUENCE [LARGE SCALE GENOMIC DNA]</scope>
    <source>
        <strain evidence="1 2">Mi-7</strain>
    </source>
</reference>
<proteinExistence type="predicted"/>
<dbReference type="EMBL" id="NMPM01000008">
    <property type="protein sequence ID" value="PAV27262.1"/>
    <property type="molecule type" value="Genomic_DNA"/>
</dbReference>
<comment type="caution">
    <text evidence="1">The sequence shown here is derived from an EMBL/GenBank/DDBJ whole genome shotgun (WGS) entry which is preliminary data.</text>
</comment>
<evidence type="ECO:0000313" key="2">
    <source>
        <dbReference type="Proteomes" id="UP000218332"/>
    </source>
</evidence>
<name>A0A2A2I6P2_9GAMM</name>
<accession>A0A2A2I6P2</accession>